<dbReference type="EMBL" id="CAAE01015100">
    <property type="protein sequence ID" value="CAG12537.1"/>
    <property type="molecule type" value="Genomic_DNA"/>
</dbReference>
<reference evidence="7" key="2">
    <citation type="submission" date="2004-02" db="EMBL/GenBank/DDBJ databases">
        <authorList>
            <consortium name="Genoscope"/>
            <consortium name="Whitehead Institute Centre for Genome Research"/>
        </authorList>
    </citation>
    <scope>NUCLEOTIDE SEQUENCE</scope>
</reference>
<dbReference type="Pfam" id="PF00018">
    <property type="entry name" value="SH3_1"/>
    <property type="match status" value="1"/>
</dbReference>
<evidence type="ECO:0000256" key="2">
    <source>
        <dbReference type="PROSITE-ProRule" id="PRU00192"/>
    </source>
</evidence>
<evidence type="ECO:0000259" key="4">
    <source>
        <dbReference type="PROSITE" id="PS50002"/>
    </source>
</evidence>
<feature type="domain" description="PX" evidence="5">
    <location>
        <begin position="9"/>
        <end position="166"/>
    </location>
</feature>
<evidence type="ECO:0000256" key="1">
    <source>
        <dbReference type="ARBA" id="ARBA00022443"/>
    </source>
</evidence>
<dbReference type="Gene3D" id="3.10.20.90">
    <property type="entry name" value="Phosphatidylinositol 3-kinase Catalytic Subunit, Chain A, domain 1"/>
    <property type="match status" value="1"/>
</dbReference>
<dbReference type="GO" id="GO:0005737">
    <property type="term" value="C:cytoplasm"/>
    <property type="evidence" value="ECO:0007669"/>
    <property type="project" value="TreeGrafter"/>
</dbReference>
<name>Q4RGE5_TETNG</name>
<dbReference type="SMART" id="SM00326">
    <property type="entry name" value="SH3"/>
    <property type="match status" value="1"/>
</dbReference>
<feature type="compositionally biased region" description="Basic and acidic residues" evidence="3">
    <location>
        <begin position="515"/>
        <end position="526"/>
    </location>
</feature>
<evidence type="ECO:0000259" key="5">
    <source>
        <dbReference type="PROSITE" id="PS50195"/>
    </source>
</evidence>
<dbReference type="PROSITE" id="PS50002">
    <property type="entry name" value="SH3"/>
    <property type="match status" value="1"/>
</dbReference>
<evidence type="ECO:0000259" key="6">
    <source>
        <dbReference type="PROSITE" id="PS51745"/>
    </source>
</evidence>
<dbReference type="InterPro" id="IPR051228">
    <property type="entry name" value="NADPH_Oxidase/PX-Domain"/>
</dbReference>
<organism evidence="7">
    <name type="scientific">Tetraodon nigroviridis</name>
    <name type="common">Spotted green pufferfish</name>
    <name type="synonym">Chelonodon nigroviridis</name>
    <dbReference type="NCBI Taxonomy" id="99883"/>
    <lineage>
        <taxon>Eukaryota</taxon>
        <taxon>Metazoa</taxon>
        <taxon>Chordata</taxon>
        <taxon>Craniata</taxon>
        <taxon>Vertebrata</taxon>
        <taxon>Euteleostomi</taxon>
        <taxon>Actinopterygii</taxon>
        <taxon>Neopterygii</taxon>
        <taxon>Teleostei</taxon>
        <taxon>Neoteleostei</taxon>
        <taxon>Acanthomorphata</taxon>
        <taxon>Eupercaria</taxon>
        <taxon>Tetraodontiformes</taxon>
        <taxon>Tetradontoidea</taxon>
        <taxon>Tetraodontidae</taxon>
        <taxon>Tetraodon</taxon>
    </lineage>
</organism>
<dbReference type="PRINTS" id="PR00499">
    <property type="entry name" value="P67PHOX"/>
</dbReference>
<dbReference type="Gene3D" id="2.30.30.40">
    <property type="entry name" value="SH3 Domains"/>
    <property type="match status" value="1"/>
</dbReference>
<gene>
    <name evidence="7" type="ORF">GSTENG00034841001</name>
</gene>
<dbReference type="Pfam" id="PF00564">
    <property type="entry name" value="PB1"/>
    <property type="match status" value="1"/>
</dbReference>
<proteinExistence type="predicted"/>
<comment type="caution">
    <text evidence="7">The sequence shown here is derived from an EMBL/GenBank/DDBJ whole genome shotgun (WGS) entry which is preliminary data.</text>
</comment>
<keyword evidence="1 2" id="KW-0728">SH3 domain</keyword>
<dbReference type="InterPro" id="IPR000270">
    <property type="entry name" value="PB1_dom"/>
</dbReference>
<dbReference type="InterPro" id="IPR001452">
    <property type="entry name" value="SH3_domain"/>
</dbReference>
<dbReference type="CDD" id="cd11869">
    <property type="entry name" value="SH3_p40phox"/>
    <property type="match status" value="1"/>
</dbReference>
<dbReference type="GO" id="GO:0043020">
    <property type="term" value="C:NADPH oxidase complex"/>
    <property type="evidence" value="ECO:0007669"/>
    <property type="project" value="TreeGrafter"/>
</dbReference>
<evidence type="ECO:0000256" key="3">
    <source>
        <dbReference type="SAM" id="MobiDB-lite"/>
    </source>
</evidence>
<feature type="domain" description="PB1" evidence="6">
    <location>
        <begin position="267"/>
        <end position="363"/>
    </location>
</feature>
<dbReference type="GO" id="GO:0035091">
    <property type="term" value="F:phosphatidylinositol binding"/>
    <property type="evidence" value="ECO:0007669"/>
    <property type="project" value="InterPro"/>
</dbReference>
<dbReference type="SUPFAM" id="SSF54277">
    <property type="entry name" value="CAD &amp; PB1 domains"/>
    <property type="match status" value="1"/>
</dbReference>
<accession>Q4RGE5</accession>
<dbReference type="PROSITE" id="PS50195">
    <property type="entry name" value="PX"/>
    <property type="match status" value="1"/>
</dbReference>
<dbReference type="Gene3D" id="3.30.1520.10">
    <property type="entry name" value="Phox-like domain"/>
    <property type="match status" value="1"/>
</dbReference>
<dbReference type="InterPro" id="IPR053793">
    <property type="entry name" value="PB1-like"/>
</dbReference>
<dbReference type="AlphaFoldDB" id="Q4RGE5"/>
<dbReference type="GO" id="GO:0042554">
    <property type="term" value="P:superoxide anion generation"/>
    <property type="evidence" value="ECO:0007669"/>
    <property type="project" value="TreeGrafter"/>
</dbReference>
<reference evidence="7" key="1">
    <citation type="journal article" date="2004" name="Nature">
        <title>Genome duplication in the teleost fish Tetraodon nigroviridis reveals the early vertebrate proto-karyotype.</title>
        <authorList>
            <person name="Jaillon O."/>
            <person name="Aury J.-M."/>
            <person name="Brunet F."/>
            <person name="Petit J.-L."/>
            <person name="Stange-Thomann N."/>
            <person name="Mauceli E."/>
            <person name="Bouneau L."/>
            <person name="Fischer C."/>
            <person name="Ozouf-Costaz C."/>
            <person name="Bernot A."/>
            <person name="Nicaud S."/>
            <person name="Jaffe D."/>
            <person name="Fisher S."/>
            <person name="Lutfalla G."/>
            <person name="Dossat C."/>
            <person name="Segurens B."/>
            <person name="Dasilva C."/>
            <person name="Salanoubat M."/>
            <person name="Levy M."/>
            <person name="Boudet N."/>
            <person name="Castellano S."/>
            <person name="Anthouard V."/>
            <person name="Jubin C."/>
            <person name="Castelli V."/>
            <person name="Katinka M."/>
            <person name="Vacherie B."/>
            <person name="Biemont C."/>
            <person name="Skalli Z."/>
            <person name="Cattolico L."/>
            <person name="Poulain J."/>
            <person name="De Berardinis V."/>
            <person name="Cruaud C."/>
            <person name="Duprat S."/>
            <person name="Brottier P."/>
            <person name="Coutanceau J.-P."/>
            <person name="Gouzy J."/>
            <person name="Parra G."/>
            <person name="Lardier G."/>
            <person name="Chapple C."/>
            <person name="McKernan K.J."/>
            <person name="McEwan P."/>
            <person name="Bosak S."/>
            <person name="Kellis M."/>
            <person name="Volff J.-N."/>
            <person name="Guigo R."/>
            <person name="Zody M.C."/>
            <person name="Mesirov J."/>
            <person name="Lindblad-Toh K."/>
            <person name="Birren B."/>
            <person name="Nusbaum C."/>
            <person name="Kahn D."/>
            <person name="Robinson-Rechavi M."/>
            <person name="Laudet V."/>
            <person name="Schachter V."/>
            <person name="Quetier F."/>
            <person name="Saurin W."/>
            <person name="Scarpelli C."/>
            <person name="Wincker P."/>
            <person name="Lander E.S."/>
            <person name="Weissenbach J."/>
            <person name="Roest Crollius H."/>
        </authorList>
    </citation>
    <scope>NUCLEOTIDE SEQUENCE [LARGE SCALE GENOMIC DNA]</scope>
</reference>
<dbReference type="GO" id="GO:0016176">
    <property type="term" value="F:superoxide-generating NADPH oxidase activator activity"/>
    <property type="evidence" value="ECO:0007669"/>
    <property type="project" value="TreeGrafter"/>
</dbReference>
<dbReference type="KEGG" id="tng:GSTEN00034841G001"/>
<dbReference type="SUPFAM" id="SSF50044">
    <property type="entry name" value="SH3-domain"/>
    <property type="match status" value="1"/>
</dbReference>
<feature type="non-terminal residue" evidence="7">
    <location>
        <position position="537"/>
    </location>
</feature>
<dbReference type="PROSITE" id="PS51745">
    <property type="entry name" value="PB1"/>
    <property type="match status" value="1"/>
</dbReference>
<dbReference type="InterPro" id="IPR001683">
    <property type="entry name" value="PX_dom"/>
</dbReference>
<feature type="region of interest" description="Disordered" evidence="3">
    <location>
        <begin position="499"/>
        <end position="537"/>
    </location>
</feature>
<dbReference type="OrthoDB" id="10255964at2759"/>
<sequence length="537" mass="60443">SDFDQLPHNVPVTATIADIEEKKGFIDHYRFVIEVKTKGGSKYFIYRRYREFFTLHQNLESKYSPEDAEKPGPNTCLLPPLPGKIFIGNKKEIAEGRIPELNTYMKVISAGWALRMDGCRMARSDSPTTFHQSPTIPSPPRLLGLPVWFLLDDTLRMFFYQTDQDSQQQPRALRRLRPQTRKVKTVKPKMDLFSSPRAEVMFDFRGNGKEELNLKKGEVIFLLQRVNADWLEGTVNNQTGIFPQSFVKIIKPLPDVSAEGEDEGHTYSCLRCFLLSPAGVDTRDVCVEEDLTTQPTHKDLLTLMRNVFKVNDIALNYRDPEGDLIRVLDDEDIQLMVKESRDQQGKVKRPVNQFPWELHFASVTVSSPTRGDTSAVLSPLTPERRQMQVGVLLSVTQRTEERGIDFHFTNILGRETDTGVLRWDPQPALQEKLRRLLFSVPPASSLVCVKCGQADCAAGLLCGSGWLPATSSLPAHTGMQSQTTNSPFVSQHIYTVTHTRQGPAQVRPAATGTRPADKPGSSEEHAQPGLPELRLPH</sequence>
<dbReference type="InterPro" id="IPR035541">
    <property type="entry name" value="p40phox_SH3"/>
</dbReference>
<feature type="domain" description="SH3" evidence="4">
    <location>
        <begin position="193"/>
        <end position="252"/>
    </location>
</feature>
<dbReference type="SMART" id="SM00312">
    <property type="entry name" value="PX"/>
    <property type="match status" value="1"/>
</dbReference>
<dbReference type="PANTHER" id="PTHR15706">
    <property type="entry name" value="SH3 MULTIPLE DOMAIN"/>
    <property type="match status" value="1"/>
</dbReference>
<evidence type="ECO:0000313" key="7">
    <source>
        <dbReference type="EMBL" id="CAG12537.1"/>
    </source>
</evidence>
<dbReference type="SUPFAM" id="SSF64268">
    <property type="entry name" value="PX domain"/>
    <property type="match status" value="1"/>
</dbReference>
<dbReference type="InterPro" id="IPR036028">
    <property type="entry name" value="SH3-like_dom_sf"/>
</dbReference>
<protein>
    <submittedName>
        <fullName evidence="7">(spotted green pufferfish) hypothetical protein</fullName>
    </submittedName>
</protein>
<dbReference type="FunFam" id="2.30.30.40:FF:000149">
    <property type="entry name" value="neutrophil cytosol factor 4"/>
    <property type="match status" value="1"/>
</dbReference>
<dbReference type="FunFam" id="3.10.20.90:FF:000189">
    <property type="entry name" value="Neutrophil cytosol factor 4"/>
    <property type="match status" value="1"/>
</dbReference>
<dbReference type="InterPro" id="IPR036871">
    <property type="entry name" value="PX_dom_sf"/>
</dbReference>
<dbReference type="Pfam" id="PF00787">
    <property type="entry name" value="PX"/>
    <property type="match status" value="1"/>
</dbReference>
<dbReference type="PANTHER" id="PTHR15706:SF20">
    <property type="entry name" value="NEUTROPHIL CYTOSOL FACTOR 4"/>
    <property type="match status" value="1"/>
</dbReference>